<evidence type="ECO:0000313" key="8">
    <source>
        <dbReference type="EMBL" id="KAF7261128.1"/>
    </source>
</evidence>
<evidence type="ECO:0000256" key="5">
    <source>
        <dbReference type="ARBA" id="ARBA00022729"/>
    </source>
</evidence>
<feature type="chain" id="PRO_5035811179" description="Noggin" evidence="7">
    <location>
        <begin position="25"/>
        <end position="402"/>
    </location>
</feature>
<dbReference type="InterPro" id="IPR008717">
    <property type="entry name" value="Noggin"/>
</dbReference>
<comment type="subcellular location">
    <subcellularLocation>
        <location evidence="1">Secreted</location>
    </subcellularLocation>
</comment>
<evidence type="ECO:0000256" key="6">
    <source>
        <dbReference type="SAM" id="MobiDB-lite"/>
    </source>
</evidence>
<comment type="caution">
    <text evidence="8">The sequence shown here is derived from an EMBL/GenBank/DDBJ whole genome shotgun (WGS) entry which is preliminary data.</text>
</comment>
<dbReference type="GO" id="GO:0030514">
    <property type="term" value="P:negative regulation of BMP signaling pathway"/>
    <property type="evidence" value="ECO:0007669"/>
    <property type="project" value="InterPro"/>
</dbReference>
<dbReference type="GO" id="GO:0009953">
    <property type="term" value="P:dorsal/ventral pattern formation"/>
    <property type="evidence" value="ECO:0007669"/>
    <property type="project" value="TreeGrafter"/>
</dbReference>
<keyword evidence="9" id="KW-1185">Reference proteome</keyword>
<organism evidence="8 9">
    <name type="scientific">Paragonimus skrjabini miyazakii</name>
    <dbReference type="NCBI Taxonomy" id="59628"/>
    <lineage>
        <taxon>Eukaryota</taxon>
        <taxon>Metazoa</taxon>
        <taxon>Spiralia</taxon>
        <taxon>Lophotrochozoa</taxon>
        <taxon>Platyhelminthes</taxon>
        <taxon>Trematoda</taxon>
        <taxon>Digenea</taxon>
        <taxon>Plagiorchiida</taxon>
        <taxon>Troglotremata</taxon>
        <taxon>Troglotrematidae</taxon>
        <taxon>Paragonimus</taxon>
    </lineage>
</organism>
<comment type="similarity">
    <text evidence="2">Belongs to the noggin family.</text>
</comment>
<keyword evidence="5 7" id="KW-0732">Signal</keyword>
<accession>A0A8S9ZAT3</accession>
<keyword evidence="3" id="KW-0217">Developmental protein</keyword>
<gene>
    <name evidence="8" type="ORF">EG68_01422</name>
</gene>
<name>A0A8S9ZAT3_9TREM</name>
<evidence type="ECO:0000256" key="1">
    <source>
        <dbReference type="ARBA" id="ARBA00004613"/>
    </source>
</evidence>
<feature type="region of interest" description="Disordered" evidence="6">
    <location>
        <begin position="78"/>
        <end position="104"/>
    </location>
</feature>
<dbReference type="GO" id="GO:0005615">
    <property type="term" value="C:extracellular space"/>
    <property type="evidence" value="ECO:0007669"/>
    <property type="project" value="TreeGrafter"/>
</dbReference>
<keyword evidence="4" id="KW-0964">Secreted</keyword>
<evidence type="ECO:0000256" key="2">
    <source>
        <dbReference type="ARBA" id="ARBA00007480"/>
    </source>
</evidence>
<sequence length="402" mass="45642">MILQTVTMARLLILLVIIWHQTDAHSSLYPSPQMAMITTGDSPKTPSRSSLSDADYSRKINVRVSDVLTRQRAAEAASQHYPSAISATRSFDRPGSSPSLDKRSESAAVPLAQIVVQPQHSVPANALVLPMANSHSVIKEDRSWPPEHSQEFARVDVRVMGVKIDNEALVHLQPSSNPASIRKLRKILGPAFQTDWMSIESPPNDSGKSVRSTMTIIEPDNRLLNALDNLNFTVLRPAKGTDVVIPVEMTSEQIGLLKDWLIQRATCRMDYIWEDLGSLFWPRWIRRGICVNTAVCSWPPGMRCRPSGSRSLTLLRWVCKNESKDGSDERRRWRRGPRGSRYRRLRRDGKKPTALRRIAREEERAERVRRLIRNLSRVGNGYHCEWSRHEYMVSDQCSCGCE</sequence>
<dbReference type="AlphaFoldDB" id="A0A8S9ZAT3"/>
<evidence type="ECO:0000256" key="4">
    <source>
        <dbReference type="ARBA" id="ARBA00022525"/>
    </source>
</evidence>
<reference evidence="8" key="1">
    <citation type="submission" date="2019-07" db="EMBL/GenBank/DDBJ databases">
        <title>Annotation for the trematode Paragonimus miyazaki's.</title>
        <authorList>
            <person name="Choi Y.-J."/>
        </authorList>
    </citation>
    <scope>NUCLEOTIDE SEQUENCE</scope>
    <source>
        <strain evidence="8">Japan</strain>
    </source>
</reference>
<proteinExistence type="inferred from homology"/>
<evidence type="ECO:0008006" key="10">
    <source>
        <dbReference type="Google" id="ProtNLM"/>
    </source>
</evidence>
<dbReference type="EMBL" id="JTDE01000477">
    <property type="protein sequence ID" value="KAF7261128.1"/>
    <property type="molecule type" value="Genomic_DNA"/>
</dbReference>
<dbReference type="SUPFAM" id="SSF57501">
    <property type="entry name" value="Cystine-knot cytokines"/>
    <property type="match status" value="1"/>
</dbReference>
<dbReference type="PANTHER" id="PTHR10494">
    <property type="entry name" value="BONE MORPHOGENETIC PROTEIN INHIBITOR, NOGGIN"/>
    <property type="match status" value="1"/>
</dbReference>
<dbReference type="InterPro" id="IPR029034">
    <property type="entry name" value="Cystine-knot_cytokine"/>
</dbReference>
<evidence type="ECO:0000256" key="3">
    <source>
        <dbReference type="ARBA" id="ARBA00022473"/>
    </source>
</evidence>
<dbReference type="Gene3D" id="1.10.287.520">
    <property type="entry name" value="Helix hairpin bin"/>
    <property type="match status" value="1"/>
</dbReference>
<dbReference type="PANTHER" id="PTHR10494:SF6">
    <property type="entry name" value="NOGGIN"/>
    <property type="match status" value="1"/>
</dbReference>
<dbReference type="OrthoDB" id="5950649at2759"/>
<dbReference type="Proteomes" id="UP000822476">
    <property type="component" value="Unassembled WGS sequence"/>
</dbReference>
<evidence type="ECO:0000256" key="7">
    <source>
        <dbReference type="SAM" id="SignalP"/>
    </source>
</evidence>
<dbReference type="Gene3D" id="2.10.90.10">
    <property type="entry name" value="Cystine-knot cytokines"/>
    <property type="match status" value="1"/>
</dbReference>
<protein>
    <recommendedName>
        <fullName evidence="10">Noggin</fullName>
    </recommendedName>
</protein>
<evidence type="ECO:0000313" key="9">
    <source>
        <dbReference type="Proteomes" id="UP000822476"/>
    </source>
</evidence>
<dbReference type="GO" id="GO:0045596">
    <property type="term" value="P:negative regulation of cell differentiation"/>
    <property type="evidence" value="ECO:0007669"/>
    <property type="project" value="InterPro"/>
</dbReference>
<dbReference type="Pfam" id="PF05806">
    <property type="entry name" value="Noggin"/>
    <property type="match status" value="1"/>
</dbReference>
<feature type="signal peptide" evidence="7">
    <location>
        <begin position="1"/>
        <end position="24"/>
    </location>
</feature>